<dbReference type="STRING" id="574376.BAMA_09460"/>
<proteinExistence type="predicted"/>
<dbReference type="OrthoDB" id="2888421at2"/>
<evidence type="ECO:0000313" key="1">
    <source>
        <dbReference type="EMBL" id="KEK21010.1"/>
    </source>
</evidence>
<accession>A0A073K3H2</accession>
<evidence type="ECO:0000313" key="2">
    <source>
        <dbReference type="Proteomes" id="UP000027822"/>
    </source>
</evidence>
<protein>
    <submittedName>
        <fullName evidence="1">Uncharacterized protein</fullName>
    </submittedName>
</protein>
<comment type="caution">
    <text evidence="1">The sequence shown here is derived from an EMBL/GenBank/DDBJ whole genome shotgun (WGS) entry which is preliminary data.</text>
</comment>
<dbReference type="AlphaFoldDB" id="A0A073K3H2"/>
<sequence>MEKKCYSCGCEEFQIGTIATHTENEVMIFTQALAEVQVCVKCGAILTITGEHPHYKRVKEQY</sequence>
<dbReference type="Proteomes" id="UP000027822">
    <property type="component" value="Unassembled WGS sequence"/>
</dbReference>
<dbReference type="RefSeq" id="WP_034635889.1">
    <property type="nucleotide sequence ID" value="NZ_CBCSJC010000001.1"/>
</dbReference>
<name>A0A073K3H2_9BACI</name>
<reference evidence="1 2" key="1">
    <citation type="submission" date="2014-06" db="EMBL/GenBank/DDBJ databases">
        <title>Draft genome sequence of Bacillus manliponensis JCM 15802 (MCCC 1A00708).</title>
        <authorList>
            <person name="Lai Q."/>
            <person name="Liu Y."/>
            <person name="Shao Z."/>
        </authorList>
    </citation>
    <scope>NUCLEOTIDE SEQUENCE [LARGE SCALE GENOMIC DNA]</scope>
    <source>
        <strain evidence="1 2">JCM 15802</strain>
    </source>
</reference>
<organism evidence="1 2">
    <name type="scientific">Bacillus manliponensis</name>
    <dbReference type="NCBI Taxonomy" id="574376"/>
    <lineage>
        <taxon>Bacteria</taxon>
        <taxon>Bacillati</taxon>
        <taxon>Bacillota</taxon>
        <taxon>Bacilli</taxon>
        <taxon>Bacillales</taxon>
        <taxon>Bacillaceae</taxon>
        <taxon>Bacillus</taxon>
        <taxon>Bacillus cereus group</taxon>
    </lineage>
</organism>
<keyword evidence="2" id="KW-1185">Reference proteome</keyword>
<gene>
    <name evidence="1" type="ORF">BAMA_09460</name>
</gene>
<dbReference type="EMBL" id="JOTN01000002">
    <property type="protein sequence ID" value="KEK21010.1"/>
    <property type="molecule type" value="Genomic_DNA"/>
</dbReference>